<dbReference type="PANTHER" id="PTHR15020:SF50">
    <property type="entry name" value="UPF0659 PROTEIN YMR090W"/>
    <property type="match status" value="1"/>
</dbReference>
<dbReference type="EMBL" id="JFFR01000027">
    <property type="protein sequence ID" value="KDN27369.1"/>
    <property type="molecule type" value="Genomic_DNA"/>
</dbReference>
<feature type="domain" description="NAD(P)-binding" evidence="1">
    <location>
        <begin position="8"/>
        <end position="193"/>
    </location>
</feature>
<dbReference type="OrthoDB" id="9803892at2"/>
<dbReference type="STRING" id="212667.VFDL14_21005"/>
<reference evidence="2 3" key="1">
    <citation type="submission" date="2014-02" db="EMBL/GenBank/DDBJ databases">
        <title>Vibrio fortis Dalian14 Genome Sequencing.</title>
        <authorList>
            <person name="Wang Y."/>
            <person name="Song L."/>
            <person name="Liu G."/>
            <person name="Ding J."/>
        </authorList>
    </citation>
    <scope>NUCLEOTIDE SEQUENCE [LARGE SCALE GENOMIC DNA]</scope>
    <source>
        <strain evidence="2 3">Dalian14</strain>
    </source>
</reference>
<protein>
    <recommendedName>
        <fullName evidence="1">NAD(P)-binding domain-containing protein</fullName>
    </recommendedName>
</protein>
<organism evidence="2 3">
    <name type="scientific">Vibrio fortis</name>
    <dbReference type="NCBI Taxonomy" id="212667"/>
    <lineage>
        <taxon>Bacteria</taxon>
        <taxon>Pseudomonadati</taxon>
        <taxon>Pseudomonadota</taxon>
        <taxon>Gammaproteobacteria</taxon>
        <taxon>Vibrionales</taxon>
        <taxon>Vibrionaceae</taxon>
        <taxon>Vibrio</taxon>
    </lineage>
</organism>
<dbReference type="RefSeq" id="WP_032552725.1">
    <property type="nucleotide sequence ID" value="NZ_JFFR01000027.1"/>
</dbReference>
<evidence type="ECO:0000259" key="1">
    <source>
        <dbReference type="Pfam" id="PF13460"/>
    </source>
</evidence>
<keyword evidence="3" id="KW-1185">Reference proteome</keyword>
<dbReference type="InterPro" id="IPR036291">
    <property type="entry name" value="NAD(P)-bd_dom_sf"/>
</dbReference>
<name>A0A066UTA7_9VIBR</name>
<dbReference type="Pfam" id="PF13460">
    <property type="entry name" value="NAD_binding_10"/>
    <property type="match status" value="1"/>
</dbReference>
<dbReference type="Proteomes" id="UP000027219">
    <property type="component" value="Unassembled WGS sequence"/>
</dbReference>
<evidence type="ECO:0000313" key="2">
    <source>
        <dbReference type="EMBL" id="KDN27369.1"/>
    </source>
</evidence>
<dbReference type="SUPFAM" id="SSF51735">
    <property type="entry name" value="NAD(P)-binding Rossmann-fold domains"/>
    <property type="match status" value="1"/>
</dbReference>
<accession>A0A066UTA7</accession>
<proteinExistence type="predicted"/>
<dbReference type="InterPro" id="IPR016040">
    <property type="entry name" value="NAD(P)-bd_dom"/>
</dbReference>
<evidence type="ECO:0000313" key="3">
    <source>
        <dbReference type="Proteomes" id="UP000027219"/>
    </source>
</evidence>
<sequence length="211" mass="23058">MKTVAIWGAASGLGAAMVEQFHQSGFNVIAIARNPSKNPRLGELKVQTLSCDATQQDQVEATVEALPQDCLVVSSMGSFRAEVPVDYIGHRYLIDALQKREIKRFLLVTSLGCGDSWQYLSERARQGFGAAVREKSLAEAWLVSSDLDFTILRPGGLMDGEITNRGEVSQSGEIHGVIYRQEVARIVESLVTDNACIGEIYQCVDSTVKYG</sequence>
<dbReference type="Gene3D" id="3.40.50.720">
    <property type="entry name" value="NAD(P)-binding Rossmann-like Domain"/>
    <property type="match status" value="1"/>
</dbReference>
<dbReference type="AlphaFoldDB" id="A0A066UTA7"/>
<comment type="caution">
    <text evidence="2">The sequence shown here is derived from an EMBL/GenBank/DDBJ whole genome shotgun (WGS) entry which is preliminary data.</text>
</comment>
<dbReference type="PANTHER" id="PTHR15020">
    <property type="entry name" value="FLAVIN REDUCTASE-RELATED"/>
    <property type="match status" value="1"/>
</dbReference>
<gene>
    <name evidence="2" type="ORF">VFDL14_21005</name>
</gene>